<dbReference type="Proteomes" id="UP000481033">
    <property type="component" value="Unassembled WGS sequence"/>
</dbReference>
<protein>
    <submittedName>
        <fullName evidence="1">Uncharacterized protein</fullName>
    </submittedName>
</protein>
<dbReference type="AlphaFoldDB" id="A0A6M0REY1"/>
<sequence length="275" mass="32353">MFNFTLDILNEFIYDIISGRSADNKNTSIRTLISLYDSIKHIEVTSEKLLLVFEKYSKSPQNNFDVSMLRVAIRNFSSVTCDFSERFRRVERSLPLSATELTKTFRNIGHKTVTCRSLIEITTPDICFDSSLPLAQQKYLFRALDYAKYNFSTYKVQQQWSELLTQARAEKKPLWKLDDEASKEVNQQKWTSESRTYSRYEGTQRDNTMRYVVPLVKINENVVRTVFGFKILSFTDIEKLNQEIQTGREGLESLRIRIKELEYFLSENYSISDFF</sequence>
<organism evidence="1 2">
    <name type="scientific">Adonisia turfae CCMR0081</name>
    <dbReference type="NCBI Taxonomy" id="2292702"/>
    <lineage>
        <taxon>Bacteria</taxon>
        <taxon>Bacillati</taxon>
        <taxon>Cyanobacteriota</taxon>
        <taxon>Adonisia</taxon>
        <taxon>Adonisia turfae</taxon>
    </lineage>
</organism>
<keyword evidence="2" id="KW-1185">Reference proteome</keyword>
<dbReference type="EMBL" id="QXHD01000003">
    <property type="protein sequence ID" value="NEZ54807.1"/>
    <property type="molecule type" value="Genomic_DNA"/>
</dbReference>
<accession>A0A6M0REY1</accession>
<comment type="caution">
    <text evidence="1">The sequence shown here is derived from an EMBL/GenBank/DDBJ whole genome shotgun (WGS) entry which is preliminary data.</text>
</comment>
<name>A0A6M0REY1_9CYAN</name>
<reference evidence="1 2" key="1">
    <citation type="journal article" date="2020" name="Microb. Ecol.">
        <title>Ecogenomics of the Marine Benthic Filamentous Cyanobacterium Adonisia.</title>
        <authorList>
            <person name="Walter J.M."/>
            <person name="Coutinho F.H."/>
            <person name="Leomil L."/>
            <person name="Hargreaves P.I."/>
            <person name="Campeao M.E."/>
            <person name="Vieira V.V."/>
            <person name="Silva B.S."/>
            <person name="Fistarol G.O."/>
            <person name="Salomon P.S."/>
            <person name="Sawabe T."/>
            <person name="Mino S."/>
            <person name="Hosokawa M."/>
            <person name="Miyashita H."/>
            <person name="Maruyama F."/>
            <person name="van Verk M.C."/>
            <person name="Dutilh B.E."/>
            <person name="Thompson C.C."/>
            <person name="Thompson F.L."/>
        </authorList>
    </citation>
    <scope>NUCLEOTIDE SEQUENCE [LARGE SCALE GENOMIC DNA]</scope>
    <source>
        <strain evidence="1 2">CCMR0081</strain>
    </source>
</reference>
<evidence type="ECO:0000313" key="2">
    <source>
        <dbReference type="Proteomes" id="UP000481033"/>
    </source>
</evidence>
<proteinExistence type="predicted"/>
<evidence type="ECO:0000313" key="1">
    <source>
        <dbReference type="EMBL" id="NEZ54807.1"/>
    </source>
</evidence>
<dbReference type="RefSeq" id="WP_163696475.1">
    <property type="nucleotide sequence ID" value="NZ_QXHD01000003.1"/>
</dbReference>
<gene>
    <name evidence="1" type="ORF">DXZ20_03700</name>
</gene>